<feature type="domain" description="RNase H type-1" evidence="1">
    <location>
        <begin position="158"/>
        <end position="246"/>
    </location>
</feature>
<evidence type="ECO:0000313" key="2">
    <source>
        <dbReference type="EMBL" id="KAF9626240.1"/>
    </source>
</evidence>
<name>A0A835IW47_9MAGN</name>
<dbReference type="InterPro" id="IPR036397">
    <property type="entry name" value="RNaseH_sf"/>
</dbReference>
<keyword evidence="3" id="KW-1185">Reference proteome</keyword>
<dbReference type="OrthoDB" id="696282at2759"/>
<dbReference type="InterPro" id="IPR002156">
    <property type="entry name" value="RNaseH_domain"/>
</dbReference>
<dbReference type="PROSITE" id="PS50879">
    <property type="entry name" value="RNASE_H_1"/>
    <property type="match status" value="1"/>
</dbReference>
<dbReference type="SUPFAM" id="SSF53098">
    <property type="entry name" value="Ribonuclease H-like"/>
    <property type="match status" value="1"/>
</dbReference>
<gene>
    <name evidence="2" type="ORF">IFM89_031367</name>
</gene>
<dbReference type="Gene3D" id="3.30.420.10">
    <property type="entry name" value="Ribonuclease H-like superfamily/Ribonuclease H"/>
    <property type="match status" value="1"/>
</dbReference>
<proteinExistence type="predicted"/>
<comment type="caution">
    <text evidence="2">The sequence shown here is derived from an EMBL/GenBank/DDBJ whole genome shotgun (WGS) entry which is preliminary data.</text>
</comment>
<dbReference type="GO" id="GO:0003676">
    <property type="term" value="F:nucleic acid binding"/>
    <property type="evidence" value="ECO:0007669"/>
    <property type="project" value="InterPro"/>
</dbReference>
<dbReference type="InterPro" id="IPR012337">
    <property type="entry name" value="RNaseH-like_sf"/>
</dbReference>
<dbReference type="GO" id="GO:0004523">
    <property type="term" value="F:RNA-DNA hybrid ribonuclease activity"/>
    <property type="evidence" value="ECO:0007669"/>
    <property type="project" value="InterPro"/>
</dbReference>
<dbReference type="Proteomes" id="UP000631114">
    <property type="component" value="Unassembled WGS sequence"/>
</dbReference>
<evidence type="ECO:0000259" key="1">
    <source>
        <dbReference type="PROSITE" id="PS50879"/>
    </source>
</evidence>
<dbReference type="InterPro" id="IPR053151">
    <property type="entry name" value="RNase_H-like"/>
</dbReference>
<evidence type="ECO:0000313" key="3">
    <source>
        <dbReference type="Proteomes" id="UP000631114"/>
    </source>
</evidence>
<sequence length="246" mass="27701">MRLCRRTGLLTESLSQLILSKSKCGVEDWGLWWETRSQAVIVSNMLENFQRRGLQLVPICGICKKDVENLNHLVVVLPICEATVGMDIKNKIHFEDESNNFIFCTKYVKQQVNCAIHTSKGTIYGTAYDHFVRLAWGAEPKLRKAPQIKECKWLLPKIDQVIKVNVDGSSMGNPGSVGWGATYRDHNGEYLLVSCKGLGVETNYVAECYAILENAEVAIIEKSWLNLWLEFDSAAVIEAFSTDKIP</sequence>
<protein>
    <recommendedName>
        <fullName evidence="1">RNase H type-1 domain-containing protein</fullName>
    </recommendedName>
</protein>
<dbReference type="PANTHER" id="PTHR47723:SF19">
    <property type="entry name" value="POLYNUCLEOTIDYL TRANSFERASE, RIBONUCLEASE H-LIKE SUPERFAMILY PROTEIN"/>
    <property type="match status" value="1"/>
</dbReference>
<dbReference type="EMBL" id="JADFTS010000001">
    <property type="protein sequence ID" value="KAF9626240.1"/>
    <property type="molecule type" value="Genomic_DNA"/>
</dbReference>
<dbReference type="Pfam" id="PF13456">
    <property type="entry name" value="RVT_3"/>
    <property type="match status" value="1"/>
</dbReference>
<dbReference type="PANTHER" id="PTHR47723">
    <property type="entry name" value="OS05G0353850 PROTEIN"/>
    <property type="match status" value="1"/>
</dbReference>
<accession>A0A835IW47</accession>
<dbReference type="InterPro" id="IPR044730">
    <property type="entry name" value="RNase_H-like_dom_plant"/>
</dbReference>
<dbReference type="CDD" id="cd06222">
    <property type="entry name" value="RNase_H_like"/>
    <property type="match status" value="1"/>
</dbReference>
<reference evidence="2 3" key="1">
    <citation type="submission" date="2020-10" db="EMBL/GenBank/DDBJ databases">
        <title>The Coptis chinensis genome and diversification of protoberbering-type alkaloids.</title>
        <authorList>
            <person name="Wang B."/>
            <person name="Shu S."/>
            <person name="Song C."/>
            <person name="Liu Y."/>
        </authorList>
    </citation>
    <scope>NUCLEOTIDE SEQUENCE [LARGE SCALE GENOMIC DNA]</scope>
    <source>
        <strain evidence="2">HL-2020</strain>
        <tissue evidence="2">Leaf</tissue>
    </source>
</reference>
<dbReference type="AlphaFoldDB" id="A0A835IW47"/>
<organism evidence="2 3">
    <name type="scientific">Coptis chinensis</name>
    <dbReference type="NCBI Taxonomy" id="261450"/>
    <lineage>
        <taxon>Eukaryota</taxon>
        <taxon>Viridiplantae</taxon>
        <taxon>Streptophyta</taxon>
        <taxon>Embryophyta</taxon>
        <taxon>Tracheophyta</taxon>
        <taxon>Spermatophyta</taxon>
        <taxon>Magnoliopsida</taxon>
        <taxon>Ranunculales</taxon>
        <taxon>Ranunculaceae</taxon>
        <taxon>Coptidoideae</taxon>
        <taxon>Coptis</taxon>
    </lineage>
</organism>